<evidence type="ECO:0000313" key="1">
    <source>
        <dbReference type="EMBL" id="ALH96689.1"/>
    </source>
</evidence>
<reference evidence="1 2" key="1">
    <citation type="journal article" date="2015" name="Int. J. Syst. Evol. Microbiol.">
        <title>Acinetobacter equi sp. nov. isolated from horse faeces.</title>
        <authorList>
            <person name="Poppel M.T."/>
            <person name="Skiebe E."/>
            <person name="Laue M."/>
            <person name="Bergmann H."/>
            <person name="Ebersberger I."/>
            <person name="Garn T."/>
            <person name="Fruth A."/>
            <person name="Baumgardt S."/>
            <person name="Busse H.J."/>
            <person name="Wilharm G."/>
        </authorList>
    </citation>
    <scope>NUCLEOTIDE SEQUENCE [LARGE SCALE GENOMIC DNA]</scope>
    <source>
        <strain evidence="1 2">114</strain>
    </source>
</reference>
<name>A0A0N9W5V8_9GAMM</name>
<evidence type="ECO:0000313" key="2">
    <source>
        <dbReference type="Proteomes" id="UP000064939"/>
    </source>
</evidence>
<proteinExistence type="predicted"/>
<sequence>MIGLTGCATSRGLVTLNAPQHVNQSETLKHTAVIKIVEDDRHFENRPTSPSIPSLKGGLNNATEEEKARAIARKRNTYGKALGDILLREGTVSSVVQDRVISALNQAGYKVIPTSVENERKADLVVSVQINKFWSWSNLGVLSTEIETTLVNDKNTAKNIVVDTKLVRPVHVKTGQQWVENINLALDEYETKLAKELKSK</sequence>
<dbReference type="EMBL" id="CP012808">
    <property type="protein sequence ID" value="ALH96689.1"/>
    <property type="molecule type" value="Genomic_DNA"/>
</dbReference>
<accession>A0A0N9W5V8</accession>
<keyword evidence="1" id="KW-0969">Cilium</keyword>
<dbReference type="Proteomes" id="UP000064939">
    <property type="component" value="Chromosome"/>
</dbReference>
<keyword evidence="1" id="KW-0282">Flagellum</keyword>
<organism evidence="1 2">
    <name type="scientific">Acinetobacter equi</name>
    <dbReference type="NCBI Taxonomy" id="1324350"/>
    <lineage>
        <taxon>Bacteria</taxon>
        <taxon>Pseudomonadati</taxon>
        <taxon>Pseudomonadota</taxon>
        <taxon>Gammaproteobacteria</taxon>
        <taxon>Moraxellales</taxon>
        <taxon>Moraxellaceae</taxon>
        <taxon>Acinetobacter</taxon>
    </lineage>
</organism>
<dbReference type="AlphaFoldDB" id="A0A0N9W5V8"/>
<dbReference type="KEGG" id="aei:AOY20_07070"/>
<keyword evidence="2" id="KW-1185">Reference proteome</keyword>
<gene>
    <name evidence="1" type="ORF">AOY20_07070</name>
</gene>
<dbReference type="OrthoDB" id="5523946at2"/>
<keyword evidence="1" id="KW-0966">Cell projection</keyword>
<protein>
    <submittedName>
        <fullName evidence="1">Flagellar biosynthesis protein</fullName>
    </submittedName>
</protein>